<evidence type="ECO:0000313" key="12">
    <source>
        <dbReference type="Proteomes" id="UP000288246"/>
    </source>
</evidence>
<dbReference type="OrthoDB" id="9804578at2"/>
<dbReference type="EMBL" id="BHYL01000110">
    <property type="protein sequence ID" value="GCD20005.1"/>
    <property type="molecule type" value="Genomic_DNA"/>
</dbReference>
<dbReference type="FunFam" id="3.20.20.70:FF:000037">
    <property type="entry name" value="Tryptophan synthase alpha chain"/>
    <property type="match status" value="1"/>
</dbReference>
<comment type="subunit">
    <text evidence="3 9">Tetramer of two alpha and two beta chains.</text>
</comment>
<dbReference type="PROSITE" id="PS00167">
    <property type="entry name" value="TRP_SYNTHASE_ALPHA"/>
    <property type="match status" value="1"/>
</dbReference>
<dbReference type="Pfam" id="PF00290">
    <property type="entry name" value="Trp_syntA"/>
    <property type="match status" value="1"/>
</dbReference>
<feature type="active site" description="Proton acceptor" evidence="9">
    <location>
        <position position="71"/>
    </location>
</feature>
<dbReference type="InterPro" id="IPR002028">
    <property type="entry name" value="Trp_synthase_suA"/>
</dbReference>
<dbReference type="HAMAP" id="MF_00131">
    <property type="entry name" value="Trp_synth_alpha"/>
    <property type="match status" value="1"/>
</dbReference>
<dbReference type="InterPro" id="IPR018204">
    <property type="entry name" value="Trp_synthase_alpha_AS"/>
</dbReference>
<keyword evidence="7 9" id="KW-0456">Lyase</keyword>
<dbReference type="SUPFAM" id="SSF51366">
    <property type="entry name" value="Ribulose-phoshate binding barrel"/>
    <property type="match status" value="1"/>
</dbReference>
<evidence type="ECO:0000256" key="2">
    <source>
        <dbReference type="ARBA" id="ARBA00004733"/>
    </source>
</evidence>
<dbReference type="NCBIfam" id="TIGR00262">
    <property type="entry name" value="trpA"/>
    <property type="match status" value="1"/>
</dbReference>
<dbReference type="AlphaFoldDB" id="A0A401UZH0"/>
<keyword evidence="5 9" id="KW-0822">Tryptophan biosynthesis</keyword>
<dbReference type="InterPro" id="IPR013785">
    <property type="entry name" value="Aldolase_TIM"/>
</dbReference>
<evidence type="ECO:0000256" key="3">
    <source>
        <dbReference type="ARBA" id="ARBA00011270"/>
    </source>
</evidence>
<comment type="similarity">
    <text evidence="9 10">Belongs to the TrpA family.</text>
</comment>
<comment type="pathway">
    <text evidence="2 9">Amino-acid biosynthesis; L-tryptophan biosynthesis; L-tryptophan from chorismate: step 5/5.</text>
</comment>
<evidence type="ECO:0000256" key="7">
    <source>
        <dbReference type="ARBA" id="ARBA00023239"/>
    </source>
</evidence>
<evidence type="ECO:0000313" key="11">
    <source>
        <dbReference type="EMBL" id="GCD20005.1"/>
    </source>
</evidence>
<organism evidence="11 12">
    <name type="scientific">Cellulomonas algicola</name>
    <dbReference type="NCBI Taxonomy" id="2071633"/>
    <lineage>
        <taxon>Bacteria</taxon>
        <taxon>Bacillati</taxon>
        <taxon>Actinomycetota</taxon>
        <taxon>Actinomycetes</taxon>
        <taxon>Micrococcales</taxon>
        <taxon>Cellulomonadaceae</taxon>
        <taxon>Cellulomonas</taxon>
    </lineage>
</organism>
<proteinExistence type="inferred from homology"/>
<protein>
    <recommendedName>
        <fullName evidence="9">Tryptophan synthase alpha chain</fullName>
        <ecNumber evidence="9">4.2.1.20</ecNumber>
    </recommendedName>
</protein>
<dbReference type="InterPro" id="IPR011060">
    <property type="entry name" value="RibuloseP-bd_barrel"/>
</dbReference>
<dbReference type="EC" id="4.2.1.20" evidence="9"/>
<evidence type="ECO:0000256" key="10">
    <source>
        <dbReference type="RuleBase" id="RU003662"/>
    </source>
</evidence>
<evidence type="ECO:0000256" key="1">
    <source>
        <dbReference type="ARBA" id="ARBA00003365"/>
    </source>
</evidence>
<keyword evidence="4 9" id="KW-0028">Amino-acid biosynthesis</keyword>
<dbReference type="Gene3D" id="3.20.20.70">
    <property type="entry name" value="Aldolase class I"/>
    <property type="match status" value="1"/>
</dbReference>
<dbReference type="UniPathway" id="UPA00035">
    <property type="reaction ID" value="UER00044"/>
</dbReference>
<dbReference type="PANTHER" id="PTHR43406:SF1">
    <property type="entry name" value="TRYPTOPHAN SYNTHASE ALPHA CHAIN, CHLOROPLASTIC"/>
    <property type="match status" value="1"/>
</dbReference>
<dbReference type="GO" id="GO:0005829">
    <property type="term" value="C:cytosol"/>
    <property type="evidence" value="ECO:0007669"/>
    <property type="project" value="TreeGrafter"/>
</dbReference>
<dbReference type="PANTHER" id="PTHR43406">
    <property type="entry name" value="TRYPTOPHAN SYNTHASE, ALPHA CHAIN"/>
    <property type="match status" value="1"/>
</dbReference>
<evidence type="ECO:0000256" key="5">
    <source>
        <dbReference type="ARBA" id="ARBA00022822"/>
    </source>
</evidence>
<keyword evidence="6 9" id="KW-0057">Aromatic amino acid biosynthesis</keyword>
<feature type="active site" description="Proton acceptor" evidence="9">
    <location>
        <position position="60"/>
    </location>
</feature>
<reference evidence="11 12" key="1">
    <citation type="submission" date="2018-11" db="EMBL/GenBank/DDBJ databases">
        <title>Draft genome sequence of Cellulomonas takizawaensis strain TKZ-21.</title>
        <authorList>
            <person name="Yamamura H."/>
            <person name="Hayashi T."/>
            <person name="Hamada M."/>
            <person name="Serisawa Y."/>
            <person name="Matsuyama K."/>
            <person name="Nakagawa Y."/>
            <person name="Otoguro M."/>
            <person name="Yanagida F."/>
            <person name="Hayakawa M."/>
        </authorList>
    </citation>
    <scope>NUCLEOTIDE SEQUENCE [LARGE SCALE GENOMIC DNA]</scope>
    <source>
        <strain evidence="11 12">TKZ-21</strain>
    </source>
</reference>
<evidence type="ECO:0000256" key="4">
    <source>
        <dbReference type="ARBA" id="ARBA00022605"/>
    </source>
</evidence>
<dbReference type="GO" id="GO:0004834">
    <property type="term" value="F:tryptophan synthase activity"/>
    <property type="evidence" value="ECO:0007669"/>
    <property type="project" value="UniProtKB-UniRule"/>
</dbReference>
<comment type="function">
    <text evidence="1 9">The alpha subunit is responsible for the aldol cleavage of indoleglycerol phosphate to indole and glyceraldehyde 3-phosphate.</text>
</comment>
<comment type="catalytic activity">
    <reaction evidence="8 9">
        <text>(1S,2R)-1-C-(indol-3-yl)glycerol 3-phosphate + L-serine = D-glyceraldehyde 3-phosphate + L-tryptophan + H2O</text>
        <dbReference type="Rhea" id="RHEA:10532"/>
        <dbReference type="ChEBI" id="CHEBI:15377"/>
        <dbReference type="ChEBI" id="CHEBI:33384"/>
        <dbReference type="ChEBI" id="CHEBI:57912"/>
        <dbReference type="ChEBI" id="CHEBI:58866"/>
        <dbReference type="ChEBI" id="CHEBI:59776"/>
        <dbReference type="EC" id="4.2.1.20"/>
    </reaction>
</comment>
<evidence type="ECO:0000256" key="6">
    <source>
        <dbReference type="ARBA" id="ARBA00023141"/>
    </source>
</evidence>
<dbReference type="RefSeq" id="WP_124342521.1">
    <property type="nucleotide sequence ID" value="NZ_BHYL01000110.1"/>
</dbReference>
<name>A0A401UZH0_9CELL</name>
<keyword evidence="12" id="KW-1185">Reference proteome</keyword>
<dbReference type="Proteomes" id="UP000288246">
    <property type="component" value="Unassembled WGS sequence"/>
</dbReference>
<dbReference type="CDD" id="cd04724">
    <property type="entry name" value="Tryptophan_synthase_alpha"/>
    <property type="match status" value="1"/>
</dbReference>
<evidence type="ECO:0000256" key="8">
    <source>
        <dbReference type="ARBA" id="ARBA00049047"/>
    </source>
</evidence>
<gene>
    <name evidence="9 11" type="primary">trpA</name>
    <name evidence="11" type="ORF">CTKZ_15670</name>
</gene>
<evidence type="ECO:0000256" key="9">
    <source>
        <dbReference type="HAMAP-Rule" id="MF_00131"/>
    </source>
</evidence>
<accession>A0A401UZH0</accession>
<comment type="caution">
    <text evidence="11">The sequence shown here is derived from an EMBL/GenBank/DDBJ whole genome shotgun (WGS) entry which is preliminary data.</text>
</comment>
<sequence>MSTVDVRSATGERLDALRAGDGGATGRAALVGYLPVGFPTLPGSVDAVRAMVDAGVDVVELGVPYTDPVMDGPVIQRAVDVALGGGTRVRDTLAAVEQVAGRGAPVLVMSYWNLVLRYGVEAYARDLAAAGGAGLITPDLIPDEAQDWVAASDAHGLDRVFLVAPSSTPERLASTSAASRGFVYAASTMGVTGERATVGSRAEQLVADTRAAGAQRVCVGLGVSRREQAAEVARYADGVIVGSALVRPLLDAHESGDPTGGIDALARVTADLADGVRSAVRGAR</sequence>